<sequence>MLPQYGGGGQHVPLRSLTQLEILDSATPKMDFIDGTDYSHLLTIHQLQTQKCINFDSQKKVEFLKF</sequence>
<accession>A0A5B7EYL6</accession>
<evidence type="ECO:0000313" key="2">
    <source>
        <dbReference type="Proteomes" id="UP000324222"/>
    </source>
</evidence>
<name>A0A5B7EYL6_PORTR</name>
<gene>
    <name evidence="1" type="ORF">E2C01_031731</name>
</gene>
<reference evidence="1 2" key="1">
    <citation type="submission" date="2019-05" db="EMBL/GenBank/DDBJ databases">
        <title>Another draft genome of Portunus trituberculatus and its Hox gene families provides insights of decapod evolution.</title>
        <authorList>
            <person name="Jeong J.-H."/>
            <person name="Song I."/>
            <person name="Kim S."/>
            <person name="Choi T."/>
            <person name="Kim D."/>
            <person name="Ryu S."/>
            <person name="Kim W."/>
        </authorList>
    </citation>
    <scope>NUCLEOTIDE SEQUENCE [LARGE SCALE GENOMIC DNA]</scope>
    <source>
        <tissue evidence="1">Muscle</tissue>
    </source>
</reference>
<organism evidence="1 2">
    <name type="scientific">Portunus trituberculatus</name>
    <name type="common">Swimming crab</name>
    <name type="synonym">Neptunus trituberculatus</name>
    <dbReference type="NCBI Taxonomy" id="210409"/>
    <lineage>
        <taxon>Eukaryota</taxon>
        <taxon>Metazoa</taxon>
        <taxon>Ecdysozoa</taxon>
        <taxon>Arthropoda</taxon>
        <taxon>Crustacea</taxon>
        <taxon>Multicrustacea</taxon>
        <taxon>Malacostraca</taxon>
        <taxon>Eumalacostraca</taxon>
        <taxon>Eucarida</taxon>
        <taxon>Decapoda</taxon>
        <taxon>Pleocyemata</taxon>
        <taxon>Brachyura</taxon>
        <taxon>Eubrachyura</taxon>
        <taxon>Portunoidea</taxon>
        <taxon>Portunidae</taxon>
        <taxon>Portuninae</taxon>
        <taxon>Portunus</taxon>
    </lineage>
</organism>
<keyword evidence="2" id="KW-1185">Reference proteome</keyword>
<evidence type="ECO:0000313" key="1">
    <source>
        <dbReference type="EMBL" id="MPC38226.1"/>
    </source>
</evidence>
<dbReference type="EMBL" id="VSRR010004016">
    <property type="protein sequence ID" value="MPC38226.1"/>
    <property type="molecule type" value="Genomic_DNA"/>
</dbReference>
<dbReference type="AlphaFoldDB" id="A0A5B7EYL6"/>
<proteinExistence type="predicted"/>
<protein>
    <submittedName>
        <fullName evidence="1">Uncharacterized protein</fullName>
    </submittedName>
</protein>
<comment type="caution">
    <text evidence="1">The sequence shown here is derived from an EMBL/GenBank/DDBJ whole genome shotgun (WGS) entry which is preliminary data.</text>
</comment>
<dbReference type="Proteomes" id="UP000324222">
    <property type="component" value="Unassembled WGS sequence"/>
</dbReference>